<feature type="transmembrane region" description="Helical" evidence="1">
    <location>
        <begin position="29"/>
        <end position="50"/>
    </location>
</feature>
<dbReference type="PANTHER" id="PTHR34989">
    <property type="entry name" value="PROTEIN HDED"/>
    <property type="match status" value="1"/>
</dbReference>
<reference evidence="2" key="1">
    <citation type="journal article" date="2014" name="Int. J. Syst. Evol. Microbiol.">
        <title>Complete genome sequence of Corynebacterium casei LMG S-19264T (=DSM 44701T), isolated from a smear-ripened cheese.</title>
        <authorList>
            <consortium name="US DOE Joint Genome Institute (JGI-PGF)"/>
            <person name="Walter F."/>
            <person name="Albersmeier A."/>
            <person name="Kalinowski J."/>
            <person name="Ruckert C."/>
        </authorList>
    </citation>
    <scope>NUCLEOTIDE SEQUENCE</scope>
    <source>
        <strain evidence="2">VKM Ac-1401</strain>
    </source>
</reference>
<accession>A0A9W6HDV0</accession>
<keyword evidence="3" id="KW-1185">Reference proteome</keyword>
<dbReference type="AlphaFoldDB" id="A0A9W6HDV0"/>
<evidence type="ECO:0000256" key="1">
    <source>
        <dbReference type="SAM" id="Phobius"/>
    </source>
</evidence>
<keyword evidence="1" id="KW-1133">Transmembrane helix</keyword>
<dbReference type="InterPro" id="IPR052712">
    <property type="entry name" value="Acid_resist_chaperone_HdeD"/>
</dbReference>
<feature type="transmembrane region" description="Helical" evidence="1">
    <location>
        <begin position="112"/>
        <end position="134"/>
    </location>
</feature>
<feature type="transmembrane region" description="Helical" evidence="1">
    <location>
        <begin position="172"/>
        <end position="193"/>
    </location>
</feature>
<reference evidence="2" key="2">
    <citation type="submission" date="2023-01" db="EMBL/GenBank/DDBJ databases">
        <authorList>
            <person name="Sun Q."/>
            <person name="Evtushenko L."/>
        </authorList>
    </citation>
    <scope>NUCLEOTIDE SEQUENCE</scope>
    <source>
        <strain evidence="2">VKM Ac-1401</strain>
    </source>
</reference>
<comment type="caution">
    <text evidence="2">The sequence shown here is derived from an EMBL/GenBank/DDBJ whole genome shotgun (WGS) entry which is preliminary data.</text>
</comment>
<evidence type="ECO:0008006" key="4">
    <source>
        <dbReference type="Google" id="ProtNLM"/>
    </source>
</evidence>
<dbReference type="PANTHER" id="PTHR34989:SF1">
    <property type="entry name" value="PROTEIN HDED"/>
    <property type="match status" value="1"/>
</dbReference>
<dbReference type="RefSeq" id="WP_271178667.1">
    <property type="nucleotide sequence ID" value="NZ_BAAAJO010000003.1"/>
</dbReference>
<name>A0A9W6HDV0_9MICO</name>
<dbReference type="EMBL" id="BSEN01000015">
    <property type="protein sequence ID" value="GLJ78072.1"/>
    <property type="molecule type" value="Genomic_DNA"/>
</dbReference>
<feature type="transmembrane region" description="Helical" evidence="1">
    <location>
        <begin position="56"/>
        <end position="76"/>
    </location>
</feature>
<proteinExistence type="predicted"/>
<evidence type="ECO:0000313" key="2">
    <source>
        <dbReference type="EMBL" id="GLJ78072.1"/>
    </source>
</evidence>
<keyword evidence="1" id="KW-0812">Transmembrane</keyword>
<dbReference type="GO" id="GO:0005886">
    <property type="term" value="C:plasma membrane"/>
    <property type="evidence" value="ECO:0007669"/>
    <property type="project" value="TreeGrafter"/>
</dbReference>
<feature type="transmembrane region" description="Helical" evidence="1">
    <location>
        <begin position="88"/>
        <end position="106"/>
    </location>
</feature>
<gene>
    <name evidence="2" type="ORF">GCM10017584_36460</name>
</gene>
<dbReference type="Proteomes" id="UP001142372">
    <property type="component" value="Unassembled WGS sequence"/>
</dbReference>
<sequence>MTTTDPVDSVLHDFSLDAKNLTRSAINGVRVALGISGVAALVLGIVLLFWPVKTLAVAAVFLGIYFIISGVMRVALGIFSKGISGGLRTLNIILGVLLVIAGIIALKNVSAAAVTLVIVAIAFVGVGWIIEGVMSIAESSRASSSGWAITYGIISILAGIVVLFLPASSAVFLLWFAAIALVVLGIIGIVRAFTFGRETLKATAATPATA</sequence>
<feature type="transmembrane region" description="Helical" evidence="1">
    <location>
        <begin position="146"/>
        <end position="166"/>
    </location>
</feature>
<dbReference type="InterPro" id="IPR005325">
    <property type="entry name" value="DUF308_memb"/>
</dbReference>
<organism evidence="2 3">
    <name type="scientific">Leifsonia poae</name>
    <dbReference type="NCBI Taxonomy" id="110933"/>
    <lineage>
        <taxon>Bacteria</taxon>
        <taxon>Bacillati</taxon>
        <taxon>Actinomycetota</taxon>
        <taxon>Actinomycetes</taxon>
        <taxon>Micrococcales</taxon>
        <taxon>Microbacteriaceae</taxon>
        <taxon>Leifsonia</taxon>
    </lineage>
</organism>
<dbReference type="Pfam" id="PF03729">
    <property type="entry name" value="DUF308"/>
    <property type="match status" value="2"/>
</dbReference>
<protein>
    <recommendedName>
        <fullName evidence="4">HdeD family acid-resistance protein</fullName>
    </recommendedName>
</protein>
<evidence type="ECO:0000313" key="3">
    <source>
        <dbReference type="Proteomes" id="UP001142372"/>
    </source>
</evidence>
<keyword evidence="1" id="KW-0472">Membrane</keyword>